<sequence>MSLLEVQDLSVVYEPSDAPATHAVRDVSFSLEKGEFVGLVGESGSGKSTLGFALTRLAKPPARISGGRILFGGEDVAALEDEALRAQRRGGFAMVLQSGMNALNPVRTVANHFRDVFAAHGHVPRERRDARAQELVEKVELSPSVLTRYPGELSGGMRQRVSIALALALEPQLMVFDEPTTALDVLVQHAVMGTIRDLQAEEGFTALLISHDLGVVLESTSRVMVMHEGEMVEDAPSRAVLRDPQDDYTRMLLSHYADPRAEVVELPGLSARGGELVTSSGSAAERGGGVARAGRTAHEPVVVDGVSKIYPPPRRGAAEVVALDDVSVRLEPGRSMALVGASGSGKSTLAQLITGVTRPTSGTISFGDVRVDRLRRRGLRELRRDVQMVFQDPYAALNPLHTVEYSLTRPVMNYTGRDRREARTRVLELLETVGLTPVEQFAAKLPHQLSGGQRQRVVIARALASDPQVIVADEPVSMLDVSLRAGVLALLEDLRVQHGVSMLYITHDLLSARVVTDEIVVLHDGRVVERGETSQVLRFPQDPYTVELLDAVPQPGRAEGAA</sequence>
<evidence type="ECO:0000256" key="3">
    <source>
        <dbReference type="ARBA" id="ARBA00022840"/>
    </source>
</evidence>
<dbReference type="PANTHER" id="PTHR43776">
    <property type="entry name" value="TRANSPORT ATP-BINDING PROTEIN"/>
    <property type="match status" value="1"/>
</dbReference>
<protein>
    <submittedName>
        <fullName evidence="5">ABC transporter ATP-binding protein</fullName>
    </submittedName>
</protein>
<dbReference type="Pfam" id="PF08352">
    <property type="entry name" value="oligo_HPY"/>
    <property type="match status" value="1"/>
</dbReference>
<dbReference type="GO" id="GO:0005524">
    <property type="term" value="F:ATP binding"/>
    <property type="evidence" value="ECO:0007669"/>
    <property type="project" value="UniProtKB-KW"/>
</dbReference>
<comment type="caution">
    <text evidence="5">The sequence shown here is derived from an EMBL/GenBank/DDBJ whole genome shotgun (WGS) entry which is preliminary data.</text>
</comment>
<dbReference type="CDD" id="cd03257">
    <property type="entry name" value="ABC_NikE_OppD_transporters"/>
    <property type="match status" value="2"/>
</dbReference>
<keyword evidence="3 5" id="KW-0067">ATP-binding</keyword>
<reference evidence="5 6" key="1">
    <citation type="journal article" date="2017" name="Int. J. Syst. Evol. Microbiol.">
        <title>Pseudokineococcus basanitobsidens sp. nov., isolated from volcanic rock.</title>
        <authorList>
            <person name="Lee D.W."/>
            <person name="Park M.Y."/>
            <person name="Kim J.J."/>
            <person name="Kim B.S."/>
        </authorList>
    </citation>
    <scope>NUCLEOTIDE SEQUENCE [LARGE SCALE GENOMIC DNA]</scope>
    <source>
        <strain evidence="5 6">DSM 103726</strain>
    </source>
</reference>
<accession>A0ABU8RG14</accession>
<proteinExistence type="predicted"/>
<dbReference type="InterPro" id="IPR003593">
    <property type="entry name" value="AAA+_ATPase"/>
</dbReference>
<organism evidence="5 6">
    <name type="scientific">Pseudokineococcus basanitobsidens</name>
    <dbReference type="NCBI Taxonomy" id="1926649"/>
    <lineage>
        <taxon>Bacteria</taxon>
        <taxon>Bacillati</taxon>
        <taxon>Actinomycetota</taxon>
        <taxon>Actinomycetes</taxon>
        <taxon>Kineosporiales</taxon>
        <taxon>Kineosporiaceae</taxon>
        <taxon>Pseudokineococcus</taxon>
    </lineage>
</organism>
<gene>
    <name evidence="5" type="ORF">WDZ17_01665</name>
</gene>
<feature type="domain" description="ABC transporter" evidence="4">
    <location>
        <begin position="4"/>
        <end position="253"/>
    </location>
</feature>
<dbReference type="InterPro" id="IPR013563">
    <property type="entry name" value="Oligopep_ABC_C"/>
</dbReference>
<evidence type="ECO:0000256" key="1">
    <source>
        <dbReference type="ARBA" id="ARBA00022448"/>
    </source>
</evidence>
<dbReference type="Proteomes" id="UP001387100">
    <property type="component" value="Unassembled WGS sequence"/>
</dbReference>
<dbReference type="PROSITE" id="PS50893">
    <property type="entry name" value="ABC_TRANSPORTER_2"/>
    <property type="match status" value="2"/>
</dbReference>
<keyword evidence="6" id="KW-1185">Reference proteome</keyword>
<dbReference type="InterPro" id="IPR003439">
    <property type="entry name" value="ABC_transporter-like_ATP-bd"/>
</dbReference>
<dbReference type="InterPro" id="IPR017871">
    <property type="entry name" value="ABC_transporter-like_CS"/>
</dbReference>
<dbReference type="PANTHER" id="PTHR43776:SF8">
    <property type="entry name" value="ABC TRANSPORTER, ATP-BINDING PROTEIN"/>
    <property type="match status" value="1"/>
</dbReference>
<evidence type="ECO:0000259" key="4">
    <source>
        <dbReference type="PROSITE" id="PS50893"/>
    </source>
</evidence>
<evidence type="ECO:0000313" key="5">
    <source>
        <dbReference type="EMBL" id="MEJ5944004.1"/>
    </source>
</evidence>
<keyword evidence="2" id="KW-0547">Nucleotide-binding</keyword>
<dbReference type="RefSeq" id="WP_339573394.1">
    <property type="nucleotide sequence ID" value="NZ_JBBIAA010000001.1"/>
</dbReference>
<dbReference type="SUPFAM" id="SSF52540">
    <property type="entry name" value="P-loop containing nucleoside triphosphate hydrolases"/>
    <property type="match status" value="2"/>
</dbReference>
<dbReference type="EMBL" id="JBBIAA010000001">
    <property type="protein sequence ID" value="MEJ5944004.1"/>
    <property type="molecule type" value="Genomic_DNA"/>
</dbReference>
<keyword evidence="1" id="KW-0813">Transport</keyword>
<dbReference type="NCBIfam" id="NF008453">
    <property type="entry name" value="PRK11308.1"/>
    <property type="match status" value="2"/>
</dbReference>
<feature type="domain" description="ABC transporter" evidence="4">
    <location>
        <begin position="301"/>
        <end position="549"/>
    </location>
</feature>
<dbReference type="PROSITE" id="PS00211">
    <property type="entry name" value="ABC_TRANSPORTER_1"/>
    <property type="match status" value="2"/>
</dbReference>
<dbReference type="NCBIfam" id="NF007739">
    <property type="entry name" value="PRK10419.1"/>
    <property type="match status" value="2"/>
</dbReference>
<evidence type="ECO:0000313" key="6">
    <source>
        <dbReference type="Proteomes" id="UP001387100"/>
    </source>
</evidence>
<dbReference type="InterPro" id="IPR050319">
    <property type="entry name" value="ABC_transp_ATP-bind"/>
</dbReference>
<evidence type="ECO:0000256" key="2">
    <source>
        <dbReference type="ARBA" id="ARBA00022741"/>
    </source>
</evidence>
<dbReference type="Pfam" id="PF00005">
    <property type="entry name" value="ABC_tran"/>
    <property type="match status" value="2"/>
</dbReference>
<dbReference type="InterPro" id="IPR027417">
    <property type="entry name" value="P-loop_NTPase"/>
</dbReference>
<dbReference type="SMART" id="SM00382">
    <property type="entry name" value="AAA"/>
    <property type="match status" value="2"/>
</dbReference>
<dbReference type="Gene3D" id="3.40.50.300">
    <property type="entry name" value="P-loop containing nucleotide triphosphate hydrolases"/>
    <property type="match status" value="2"/>
</dbReference>
<name>A0ABU8RG14_9ACTN</name>